<dbReference type="InterPro" id="IPR000537">
    <property type="entry name" value="UbiA_prenyltransferase"/>
</dbReference>
<dbReference type="AlphaFoldDB" id="A0A2T2ZU37"/>
<dbReference type="STRING" id="2025994.A0A2T2ZU37"/>
<dbReference type="InterPro" id="IPR050475">
    <property type="entry name" value="Prenyltransferase_related"/>
</dbReference>
<proteinExistence type="predicted"/>
<evidence type="ECO:0000256" key="3">
    <source>
        <dbReference type="ARBA" id="ARBA00022989"/>
    </source>
</evidence>
<reference evidence="5 6" key="1">
    <citation type="journal article" date="2018" name="Mycol. Prog.">
        <title>Coniella lustricola, a new species from submerged detritus.</title>
        <authorList>
            <person name="Raudabaugh D.B."/>
            <person name="Iturriaga T."/>
            <person name="Carver A."/>
            <person name="Mondo S."/>
            <person name="Pangilinan J."/>
            <person name="Lipzen A."/>
            <person name="He G."/>
            <person name="Amirebrahimi M."/>
            <person name="Grigoriev I.V."/>
            <person name="Miller A.N."/>
        </authorList>
    </citation>
    <scope>NUCLEOTIDE SEQUENCE [LARGE SCALE GENOMIC DNA]</scope>
    <source>
        <strain evidence="5 6">B22-T-1</strain>
    </source>
</reference>
<dbReference type="CDD" id="cd13965">
    <property type="entry name" value="PT_UbiA_3"/>
    <property type="match status" value="1"/>
</dbReference>
<comment type="subcellular location">
    <subcellularLocation>
        <location evidence="1">Membrane</location>
        <topology evidence="1">Multi-pass membrane protein</topology>
    </subcellularLocation>
</comment>
<dbReference type="OrthoDB" id="434972at2759"/>
<dbReference type="Proteomes" id="UP000241462">
    <property type="component" value="Unassembled WGS sequence"/>
</dbReference>
<sequence length="311" mass="34413">MAAMKDGGLLVVSLLNRVLYHTQTLWLFTLSDLKTIAVPSTVFGVSNAIVAPVYGISAGTDTLGIILRTPLVFLWVWANLLPFDINNQHTPSAIAEDSINKPWRPLPQGRITPAQAKVAIYCLYPAVQLVSIRLDGGLRQGLALIFLGIWYNNFGGADYHPFVRNSINAMGYICFISGAMEVALGAPIPITTSGSSLRLLQWLLILGSVILTTVHTQDLADQEGDALRGRRTIPLVIGDSPARYTIAIAMLFWGFVCPFMWHGSTLSRALSLLLSSWVIIRTLRFRNTTSDKKTFRIWNLWIAFLYVIPLL</sequence>
<dbReference type="GO" id="GO:0016765">
    <property type="term" value="F:transferase activity, transferring alkyl or aryl (other than methyl) groups"/>
    <property type="evidence" value="ECO:0007669"/>
    <property type="project" value="InterPro"/>
</dbReference>
<dbReference type="EMBL" id="KZ678690">
    <property type="protein sequence ID" value="PSR76877.1"/>
    <property type="molecule type" value="Genomic_DNA"/>
</dbReference>
<evidence type="ECO:0000313" key="6">
    <source>
        <dbReference type="Proteomes" id="UP000241462"/>
    </source>
</evidence>
<accession>A0A2T2ZU37</accession>
<gene>
    <name evidence="5" type="ORF">BD289DRAFT_495176</name>
</gene>
<protein>
    <submittedName>
        <fullName evidence="5">UbiA prenyltransferase family</fullName>
    </submittedName>
</protein>
<organism evidence="5 6">
    <name type="scientific">Coniella lustricola</name>
    <dbReference type="NCBI Taxonomy" id="2025994"/>
    <lineage>
        <taxon>Eukaryota</taxon>
        <taxon>Fungi</taxon>
        <taxon>Dikarya</taxon>
        <taxon>Ascomycota</taxon>
        <taxon>Pezizomycotina</taxon>
        <taxon>Sordariomycetes</taxon>
        <taxon>Sordariomycetidae</taxon>
        <taxon>Diaporthales</taxon>
        <taxon>Schizoparmaceae</taxon>
        <taxon>Coniella</taxon>
    </lineage>
</organism>
<keyword evidence="6" id="KW-1185">Reference proteome</keyword>
<dbReference type="PANTHER" id="PTHR42723:SF1">
    <property type="entry name" value="CHLOROPHYLL SYNTHASE, CHLOROPLASTIC"/>
    <property type="match status" value="1"/>
</dbReference>
<keyword evidence="2" id="KW-0812">Transmembrane</keyword>
<dbReference type="PANTHER" id="PTHR42723">
    <property type="entry name" value="CHLOROPHYLL SYNTHASE"/>
    <property type="match status" value="1"/>
</dbReference>
<evidence type="ECO:0000256" key="1">
    <source>
        <dbReference type="ARBA" id="ARBA00004141"/>
    </source>
</evidence>
<keyword evidence="5" id="KW-0808">Transferase</keyword>
<evidence type="ECO:0000313" key="5">
    <source>
        <dbReference type="EMBL" id="PSR76877.1"/>
    </source>
</evidence>
<evidence type="ECO:0000256" key="4">
    <source>
        <dbReference type="ARBA" id="ARBA00023136"/>
    </source>
</evidence>
<name>A0A2T2ZU37_9PEZI</name>
<evidence type="ECO:0000256" key="2">
    <source>
        <dbReference type="ARBA" id="ARBA00022692"/>
    </source>
</evidence>
<keyword evidence="4" id="KW-0472">Membrane</keyword>
<dbReference type="GO" id="GO:0016020">
    <property type="term" value="C:membrane"/>
    <property type="evidence" value="ECO:0007669"/>
    <property type="project" value="UniProtKB-SubCell"/>
</dbReference>
<dbReference type="Pfam" id="PF01040">
    <property type="entry name" value="UbiA"/>
    <property type="match status" value="1"/>
</dbReference>
<keyword evidence="3" id="KW-1133">Transmembrane helix</keyword>
<dbReference type="InParanoid" id="A0A2T2ZU37"/>